<reference evidence="3" key="1">
    <citation type="submission" date="2016-04" db="EMBL/GenBank/DDBJ databases">
        <authorList>
            <person name="Chen L."/>
            <person name="Zhuang W."/>
            <person name="Wang G."/>
        </authorList>
    </citation>
    <scope>NUCLEOTIDE SEQUENCE [LARGE SCALE GENOMIC DNA]</scope>
    <source>
        <strain evidence="3">208</strain>
    </source>
</reference>
<evidence type="ECO:0000313" key="3">
    <source>
        <dbReference type="Proteomes" id="UP000192276"/>
    </source>
</evidence>
<organism evidence="2 3">
    <name type="scientific">Niastella populi</name>
    <dbReference type="NCBI Taxonomy" id="550983"/>
    <lineage>
        <taxon>Bacteria</taxon>
        <taxon>Pseudomonadati</taxon>
        <taxon>Bacteroidota</taxon>
        <taxon>Chitinophagia</taxon>
        <taxon>Chitinophagales</taxon>
        <taxon>Chitinophagaceae</taxon>
        <taxon>Niastella</taxon>
    </lineage>
</organism>
<dbReference type="InterPro" id="IPR013337">
    <property type="entry name" value="CRISPR-assoc_prot_Cas5_Tneap"/>
</dbReference>
<proteinExistence type="predicted"/>
<dbReference type="STRING" id="550983.A4R26_20460"/>
<comment type="caution">
    <text evidence="2">The sequence shown here is derived from an EMBL/GenBank/DDBJ whole genome shotgun (WGS) entry which is preliminary data.</text>
</comment>
<protein>
    <submittedName>
        <fullName evidence="2">Type I-B CRISPR-associated protein Cas5</fullName>
    </submittedName>
</protein>
<keyword evidence="1" id="KW-0051">Antiviral defense</keyword>
<dbReference type="Gene3D" id="3.30.70.2660">
    <property type="match status" value="1"/>
</dbReference>
<dbReference type="AlphaFoldDB" id="A0A1V9FNC4"/>
<dbReference type="CDD" id="cd09693">
    <property type="entry name" value="Cas5_I"/>
    <property type="match status" value="1"/>
</dbReference>
<dbReference type="RefSeq" id="WP_081164447.1">
    <property type="nucleotide sequence ID" value="NZ_LWBP01000167.1"/>
</dbReference>
<dbReference type="Proteomes" id="UP000192276">
    <property type="component" value="Unassembled WGS sequence"/>
</dbReference>
<dbReference type="GO" id="GO:0051607">
    <property type="term" value="P:defense response to virus"/>
    <property type="evidence" value="ECO:0007669"/>
    <property type="project" value="UniProtKB-KW"/>
</dbReference>
<dbReference type="NCBIfam" id="TIGR02593">
    <property type="entry name" value="CRISPR_cas5"/>
    <property type="match status" value="1"/>
</dbReference>
<dbReference type="OrthoDB" id="58845at2"/>
<name>A0A1V9FNC4_9BACT</name>
<evidence type="ECO:0000313" key="2">
    <source>
        <dbReference type="EMBL" id="OQP59771.1"/>
    </source>
</evidence>
<keyword evidence="3" id="KW-1185">Reference proteome</keyword>
<accession>A0A1V9FNC4</accession>
<gene>
    <name evidence="2" type="ORF">A4R26_20460</name>
</gene>
<sequence>MEVYTVDIRSWTASFRYPNLISGIQPTLEVPPLSTVLGLINAAAGKYVEHSRLSIGYYFEFGAKATDLETIYMIDSNKGRPTNNAKSNVIRREFLFDVFLRLYLTDENLISYFKAPYYPLLLGRMNDLASVDIKSIGRKQLNPVENADKISGQIVPFNNNYLPGTIQALPKYFSNTLPRQNMGTEPYSIINHYAKIKTNLLAYRDELNGKEVDIYLHQLDFENQ</sequence>
<dbReference type="NCBIfam" id="TIGR01895">
    <property type="entry name" value="cas_Cas5t"/>
    <property type="match status" value="1"/>
</dbReference>
<evidence type="ECO:0000256" key="1">
    <source>
        <dbReference type="ARBA" id="ARBA00023118"/>
    </source>
</evidence>
<dbReference type="InterPro" id="IPR013422">
    <property type="entry name" value="CRISPR-assoc_prot_Cas5_N"/>
</dbReference>
<dbReference type="EMBL" id="LWBP01000167">
    <property type="protein sequence ID" value="OQP59771.1"/>
    <property type="molecule type" value="Genomic_DNA"/>
</dbReference>